<dbReference type="PANTHER" id="PTHR38439">
    <property type="entry name" value="AURACYANIN-B"/>
    <property type="match status" value="1"/>
</dbReference>
<evidence type="ECO:0000256" key="2">
    <source>
        <dbReference type="ARBA" id="ARBA00022723"/>
    </source>
</evidence>
<keyword evidence="4" id="KW-0186">Copper</keyword>
<organism evidence="6">
    <name type="scientific">uncultured organism</name>
    <dbReference type="NCBI Taxonomy" id="155900"/>
    <lineage>
        <taxon>unclassified sequences</taxon>
        <taxon>environmental samples</taxon>
    </lineage>
</organism>
<dbReference type="PROSITE" id="PS00196">
    <property type="entry name" value="COPPER_BLUE"/>
    <property type="match status" value="1"/>
</dbReference>
<keyword evidence="3" id="KW-0249">Electron transport</keyword>
<reference evidence="6" key="1">
    <citation type="submission" date="2019-06" db="EMBL/GenBank/DDBJ databases">
        <authorList>
            <person name="Murdoch R.W."/>
            <person name="Fathepure B."/>
        </authorList>
    </citation>
    <scope>NUCLEOTIDE SEQUENCE</scope>
</reference>
<dbReference type="PANTHER" id="PTHR38439:SF2">
    <property type="entry name" value="OUTER MEMBRANE PROTEIN H.8"/>
    <property type="match status" value="1"/>
</dbReference>
<accession>A0A5B8R7F5</accession>
<proteinExistence type="predicted"/>
<dbReference type="InterPro" id="IPR028871">
    <property type="entry name" value="BlueCu_1_BS"/>
</dbReference>
<dbReference type="EMBL" id="MN079076">
    <property type="protein sequence ID" value="QEA03823.1"/>
    <property type="molecule type" value="Genomic_DNA"/>
</dbReference>
<dbReference type="NCBIfam" id="TIGR02695">
    <property type="entry name" value="azurin"/>
    <property type="match status" value="1"/>
</dbReference>
<keyword evidence="2" id="KW-0479">Metal-binding</keyword>
<feature type="domain" description="Blue (type 1) copper" evidence="5">
    <location>
        <begin position="23"/>
        <end position="148"/>
    </location>
</feature>
<keyword evidence="1" id="KW-0813">Transport</keyword>
<dbReference type="AlphaFoldDB" id="A0A5B8R7F5"/>
<dbReference type="SUPFAM" id="SSF49503">
    <property type="entry name" value="Cupredoxins"/>
    <property type="match status" value="1"/>
</dbReference>
<dbReference type="GO" id="GO:0005507">
    <property type="term" value="F:copper ion binding"/>
    <property type="evidence" value="ECO:0007669"/>
    <property type="project" value="InterPro"/>
</dbReference>
<dbReference type="InterPro" id="IPR050845">
    <property type="entry name" value="Cu-binding_ET"/>
</dbReference>
<evidence type="ECO:0000256" key="4">
    <source>
        <dbReference type="ARBA" id="ARBA00023008"/>
    </source>
</evidence>
<sequence length="150" mass="16062">MRYSCLLVALVLFSAAPASFAANCTATVEANDAMQFSTEHIEVSQSCETFKVVLKHVGDLSLQAMGHDWVLSETNDMWDVVNAGNTAGVDNGYVKPGDERVIAATDLIGGGEQTSTTFDPSKLEKGGNYSFYCTFPGHASQMKGELVVVE</sequence>
<gene>
    <name evidence="6" type="ORF">KBTEX_00123</name>
</gene>
<evidence type="ECO:0000259" key="5">
    <source>
        <dbReference type="Pfam" id="PF00127"/>
    </source>
</evidence>
<evidence type="ECO:0000313" key="6">
    <source>
        <dbReference type="EMBL" id="QEA03823.1"/>
    </source>
</evidence>
<dbReference type="CDD" id="cd13922">
    <property type="entry name" value="Azurin"/>
    <property type="match status" value="1"/>
</dbReference>
<evidence type="ECO:0000256" key="3">
    <source>
        <dbReference type="ARBA" id="ARBA00022982"/>
    </source>
</evidence>
<dbReference type="InterPro" id="IPR014068">
    <property type="entry name" value="Azurin"/>
</dbReference>
<dbReference type="InterPro" id="IPR008972">
    <property type="entry name" value="Cupredoxin"/>
</dbReference>
<dbReference type="InterPro" id="IPR000923">
    <property type="entry name" value="BlueCu_1"/>
</dbReference>
<protein>
    <submittedName>
        <fullName evidence="6">Azurin</fullName>
    </submittedName>
</protein>
<name>A0A5B8R7F5_9ZZZZ</name>
<dbReference type="Pfam" id="PF00127">
    <property type="entry name" value="Copper-bind"/>
    <property type="match status" value="1"/>
</dbReference>
<dbReference type="GO" id="GO:0009055">
    <property type="term" value="F:electron transfer activity"/>
    <property type="evidence" value="ECO:0007669"/>
    <property type="project" value="InterPro"/>
</dbReference>
<dbReference type="Gene3D" id="2.60.40.420">
    <property type="entry name" value="Cupredoxins - blue copper proteins"/>
    <property type="match status" value="1"/>
</dbReference>
<evidence type="ECO:0000256" key="1">
    <source>
        <dbReference type="ARBA" id="ARBA00022448"/>
    </source>
</evidence>